<protein>
    <submittedName>
        <fullName evidence="2">BON domain-containing protein</fullName>
    </submittedName>
</protein>
<accession>A0A9X3MQF2</accession>
<gene>
    <name evidence="2" type="ORF">OM076_06460</name>
</gene>
<dbReference type="InterPro" id="IPR007055">
    <property type="entry name" value="BON_dom"/>
</dbReference>
<feature type="domain" description="BON" evidence="1">
    <location>
        <begin position="77"/>
        <end position="144"/>
    </location>
</feature>
<evidence type="ECO:0000259" key="1">
    <source>
        <dbReference type="PROSITE" id="PS50914"/>
    </source>
</evidence>
<keyword evidence="3" id="KW-1185">Reference proteome</keyword>
<dbReference type="RefSeq" id="WP_270038660.1">
    <property type="nucleotide sequence ID" value="NZ_JAPDOD010000003.1"/>
</dbReference>
<evidence type="ECO:0000313" key="3">
    <source>
        <dbReference type="Proteomes" id="UP001149140"/>
    </source>
</evidence>
<feature type="domain" description="BON" evidence="1">
    <location>
        <begin position="2"/>
        <end position="70"/>
    </location>
</feature>
<name>A0A9X3MQF2_9ACTN</name>
<dbReference type="AlphaFoldDB" id="A0A9X3MQF2"/>
<dbReference type="PANTHER" id="PTHR34606">
    <property type="entry name" value="BON DOMAIN-CONTAINING PROTEIN"/>
    <property type="match status" value="1"/>
</dbReference>
<organism evidence="2 3">
    <name type="scientific">Solirubrobacter ginsenosidimutans</name>
    <dbReference type="NCBI Taxonomy" id="490573"/>
    <lineage>
        <taxon>Bacteria</taxon>
        <taxon>Bacillati</taxon>
        <taxon>Actinomycetota</taxon>
        <taxon>Thermoleophilia</taxon>
        <taxon>Solirubrobacterales</taxon>
        <taxon>Solirubrobacteraceae</taxon>
        <taxon>Solirubrobacter</taxon>
    </lineage>
</organism>
<dbReference type="Proteomes" id="UP001149140">
    <property type="component" value="Unassembled WGS sequence"/>
</dbReference>
<dbReference type="Gene3D" id="3.30.1340.30">
    <property type="match status" value="3"/>
</dbReference>
<dbReference type="Pfam" id="PF04972">
    <property type="entry name" value="BON"/>
    <property type="match status" value="3"/>
</dbReference>
<comment type="caution">
    <text evidence="2">The sequence shown here is derived from an EMBL/GenBank/DDBJ whole genome shotgun (WGS) entry which is preliminary data.</text>
</comment>
<evidence type="ECO:0000313" key="2">
    <source>
        <dbReference type="EMBL" id="MDA0159896.1"/>
    </source>
</evidence>
<proteinExistence type="predicted"/>
<reference evidence="2" key="1">
    <citation type="submission" date="2022-10" db="EMBL/GenBank/DDBJ databases">
        <title>The WGS of Solirubrobacter ginsenosidimutans DSM 21036.</title>
        <authorList>
            <person name="Jiang Z."/>
        </authorList>
    </citation>
    <scope>NUCLEOTIDE SEQUENCE</scope>
    <source>
        <strain evidence="2">DSM 21036</strain>
    </source>
</reference>
<dbReference type="PANTHER" id="PTHR34606:SF15">
    <property type="entry name" value="BON DOMAIN-CONTAINING PROTEIN"/>
    <property type="match status" value="1"/>
</dbReference>
<dbReference type="PROSITE" id="PS50914">
    <property type="entry name" value="BON"/>
    <property type="match status" value="3"/>
</dbReference>
<dbReference type="SMART" id="SM00749">
    <property type="entry name" value="BON"/>
    <property type="match status" value="3"/>
</dbReference>
<dbReference type="EMBL" id="JAPDOD010000003">
    <property type="protein sequence ID" value="MDA0159896.1"/>
    <property type="molecule type" value="Genomic_DNA"/>
</dbReference>
<dbReference type="InterPro" id="IPR051686">
    <property type="entry name" value="Lipoprotein_DolP"/>
</dbReference>
<sequence>MTDDRLRSDAQDELRWEPKVDDASIAVSANDGVVTLRGTVGSFREKREATAAVKRVYGTQRVDNQLQVKLLTADRRADADLRADVLQAMILDALIPSTIDAKVDDGVVTLSGTAHLHFERDEAEEVAGNIKGVTFVANQVELIAPPPFADDVKQSIKRAMERDAKLDAEGVRIESADNGTVKLTGSVRSWAEHDAAVGAAWAAPGVKSVHDDLLIAY</sequence>
<feature type="domain" description="BON" evidence="1">
    <location>
        <begin position="148"/>
        <end position="217"/>
    </location>
</feature>
<dbReference type="InterPro" id="IPR014004">
    <property type="entry name" value="Transpt-assoc_nodulatn_dom_bac"/>
</dbReference>